<evidence type="ECO:0000256" key="2">
    <source>
        <dbReference type="ARBA" id="ARBA00022448"/>
    </source>
</evidence>
<comment type="caution">
    <text evidence="8">The sequence shown here is derived from an EMBL/GenBank/DDBJ whole genome shotgun (WGS) entry which is preliminary data.</text>
</comment>
<dbReference type="RefSeq" id="WP_145081973.1">
    <property type="nucleotide sequence ID" value="NZ_VLKH01000003.1"/>
</dbReference>
<accession>A0A562JFA3</accession>
<feature type="transmembrane region" description="Helical" evidence="6">
    <location>
        <begin position="202"/>
        <end position="220"/>
    </location>
</feature>
<feature type="transmembrane region" description="Helical" evidence="6">
    <location>
        <begin position="281"/>
        <end position="304"/>
    </location>
</feature>
<organism evidence="8 9">
    <name type="scientific">Sedimentibacter saalensis</name>
    <dbReference type="NCBI Taxonomy" id="130788"/>
    <lineage>
        <taxon>Bacteria</taxon>
        <taxon>Bacillati</taxon>
        <taxon>Bacillota</taxon>
        <taxon>Tissierellia</taxon>
        <taxon>Sedimentibacter</taxon>
    </lineage>
</organism>
<sequence length="370" mass="41061">MNEFKRIIKKEAVLFISLLAAAVSAVFVPPSAKYISYIDFKVLAILFCLMTIVAGLKEIGLFNVLAQKMTSGTRNTRGLFLSLVLICFFSSMLITNDVALITFVPFSILVLTVTAQTEHLITVTAMQTVAANLGSMLTPVGNPQNLYLYSFYDMKSLDFFRITLPVTLAGLVLILFFSIFGKREMINVEFSLKETISSKKNLYAFILLFVLSLAAVFRFVDYKIVFVIVLVSVLVIDRSLFSKVDYSLLATFIFFFVFTGNIGNIEPVKNYLSTLIKGREMLFSVMLSQVLSNVPTAVLLSNFTVDFKSLIVGTNIGGLGTLVASLASLISYKLYVQTENAKPLKYLGVFTLINAVMLIILFIFSSMLVN</sequence>
<keyword evidence="3 6" id="KW-0812">Transmembrane</keyword>
<feature type="domain" description="Citrate transporter-like" evidence="7">
    <location>
        <begin position="16"/>
        <end position="301"/>
    </location>
</feature>
<feature type="transmembrane region" description="Helical" evidence="6">
    <location>
        <begin position="12"/>
        <end position="30"/>
    </location>
</feature>
<feature type="transmembrane region" description="Helical" evidence="6">
    <location>
        <begin position="240"/>
        <end position="260"/>
    </location>
</feature>
<evidence type="ECO:0000256" key="4">
    <source>
        <dbReference type="ARBA" id="ARBA00022989"/>
    </source>
</evidence>
<evidence type="ECO:0000256" key="6">
    <source>
        <dbReference type="SAM" id="Phobius"/>
    </source>
</evidence>
<keyword evidence="4 6" id="KW-1133">Transmembrane helix</keyword>
<dbReference type="Pfam" id="PF03600">
    <property type="entry name" value="CitMHS"/>
    <property type="match status" value="1"/>
</dbReference>
<proteinExistence type="predicted"/>
<dbReference type="PANTHER" id="PTHR43568">
    <property type="entry name" value="P PROTEIN"/>
    <property type="match status" value="1"/>
</dbReference>
<dbReference type="GO" id="GO:0055085">
    <property type="term" value="P:transmembrane transport"/>
    <property type="evidence" value="ECO:0007669"/>
    <property type="project" value="InterPro"/>
</dbReference>
<feature type="transmembrane region" description="Helical" evidence="6">
    <location>
        <begin position="42"/>
        <end position="66"/>
    </location>
</feature>
<keyword evidence="5 6" id="KW-0472">Membrane</keyword>
<dbReference type="AlphaFoldDB" id="A0A562JFA3"/>
<protein>
    <submittedName>
        <fullName evidence="8">YbiR family transporter</fullName>
    </submittedName>
</protein>
<reference evidence="8 9" key="1">
    <citation type="submission" date="2019-07" db="EMBL/GenBank/DDBJ databases">
        <title>Genomic Encyclopedia of Type Strains, Phase I: the one thousand microbial genomes (KMG-I) project.</title>
        <authorList>
            <person name="Kyrpides N."/>
        </authorList>
    </citation>
    <scope>NUCLEOTIDE SEQUENCE [LARGE SCALE GENOMIC DNA]</scope>
    <source>
        <strain evidence="8 9">DSM 13558</strain>
    </source>
</reference>
<name>A0A562JFA3_9FIRM</name>
<evidence type="ECO:0000256" key="3">
    <source>
        <dbReference type="ARBA" id="ARBA00022692"/>
    </source>
</evidence>
<dbReference type="EMBL" id="VLKH01000003">
    <property type="protein sequence ID" value="TWH81763.1"/>
    <property type="molecule type" value="Genomic_DNA"/>
</dbReference>
<dbReference type="OrthoDB" id="3177666at2"/>
<gene>
    <name evidence="8" type="ORF">LY60_01518</name>
</gene>
<feature type="transmembrane region" description="Helical" evidence="6">
    <location>
        <begin position="344"/>
        <end position="369"/>
    </location>
</feature>
<evidence type="ECO:0000313" key="8">
    <source>
        <dbReference type="EMBL" id="TWH81763.1"/>
    </source>
</evidence>
<dbReference type="InterPro" id="IPR051475">
    <property type="entry name" value="Diverse_Ion_Transporter"/>
</dbReference>
<evidence type="ECO:0000259" key="7">
    <source>
        <dbReference type="Pfam" id="PF03600"/>
    </source>
</evidence>
<keyword evidence="9" id="KW-1185">Reference proteome</keyword>
<feature type="transmembrane region" description="Helical" evidence="6">
    <location>
        <begin position="78"/>
        <end position="104"/>
    </location>
</feature>
<evidence type="ECO:0000313" key="9">
    <source>
        <dbReference type="Proteomes" id="UP000315343"/>
    </source>
</evidence>
<dbReference type="InterPro" id="IPR004680">
    <property type="entry name" value="Cit_transptr-like_dom"/>
</dbReference>
<comment type="subcellular location">
    <subcellularLocation>
        <location evidence="1">Membrane</location>
        <topology evidence="1">Multi-pass membrane protein</topology>
    </subcellularLocation>
</comment>
<evidence type="ECO:0000256" key="1">
    <source>
        <dbReference type="ARBA" id="ARBA00004141"/>
    </source>
</evidence>
<feature type="transmembrane region" description="Helical" evidence="6">
    <location>
        <begin position="159"/>
        <end position="181"/>
    </location>
</feature>
<keyword evidence="2" id="KW-0813">Transport</keyword>
<dbReference type="PANTHER" id="PTHR43568:SF1">
    <property type="entry name" value="P PROTEIN"/>
    <property type="match status" value="1"/>
</dbReference>
<evidence type="ECO:0000256" key="5">
    <source>
        <dbReference type="ARBA" id="ARBA00023136"/>
    </source>
</evidence>
<dbReference type="GO" id="GO:0016020">
    <property type="term" value="C:membrane"/>
    <property type="evidence" value="ECO:0007669"/>
    <property type="project" value="UniProtKB-SubCell"/>
</dbReference>
<dbReference type="Proteomes" id="UP000315343">
    <property type="component" value="Unassembled WGS sequence"/>
</dbReference>
<feature type="transmembrane region" description="Helical" evidence="6">
    <location>
        <begin position="310"/>
        <end position="332"/>
    </location>
</feature>